<dbReference type="VEuPathDB" id="FungiDB:CHGG_09843"/>
<dbReference type="OrthoDB" id="4585762at2759"/>
<reference evidence="2" key="1">
    <citation type="journal article" date="2015" name="Genome Announc.">
        <title>Draft genome sequence of the cellulolytic fungus Chaetomium globosum.</title>
        <authorList>
            <person name="Cuomo C.A."/>
            <person name="Untereiner W.A."/>
            <person name="Ma L.-J."/>
            <person name="Grabherr M."/>
            <person name="Birren B.W."/>
        </authorList>
    </citation>
    <scope>NUCLEOTIDE SEQUENCE [LARGE SCALE GENOMIC DNA]</scope>
    <source>
        <strain evidence="2">ATCC 6205 / CBS 148.51 / DSM 1962 / NBRC 6347 / NRRL 1970</strain>
    </source>
</reference>
<dbReference type="InterPro" id="IPR025649">
    <property type="entry name" value="DUF4360"/>
</dbReference>
<sequence>MKLALLSLPAVALASPLALERRQASAQITSMTASGDGCPPGTYSTLVGVSNTVAEASFDSFGLEAGQNVPVINSDLGCDVSVTVSFPGSCKKALLQTRTQAYVLLALDAGATAKVSTPFTLSGGSGASSPADLSYASQAGANLDVDIDRKWDVSITASGSTATFVAHLNVFLNAPIAELVSKSRIDGYGVVLSQEGLC</sequence>
<dbReference type="HOGENOM" id="CLU_1377976_0_0_1"/>
<dbReference type="InParanoid" id="Q2GQB1"/>
<protein>
    <recommendedName>
        <fullName evidence="3">Secreted protein</fullName>
    </recommendedName>
</protein>
<dbReference type="Proteomes" id="UP000001056">
    <property type="component" value="Unassembled WGS sequence"/>
</dbReference>
<proteinExistence type="predicted"/>
<evidence type="ECO:0000313" key="2">
    <source>
        <dbReference type="Proteomes" id="UP000001056"/>
    </source>
</evidence>
<dbReference type="AlphaFoldDB" id="Q2GQB1"/>
<keyword evidence="2" id="KW-1185">Reference proteome</keyword>
<dbReference type="GeneID" id="4396879"/>
<gene>
    <name evidence="1" type="ORF">CHGG_09843</name>
</gene>
<dbReference type="EMBL" id="CH408035">
    <property type="protein sequence ID" value="EAQ83439.1"/>
    <property type="molecule type" value="Genomic_DNA"/>
</dbReference>
<name>Q2GQB1_CHAGB</name>
<evidence type="ECO:0008006" key="3">
    <source>
        <dbReference type="Google" id="ProtNLM"/>
    </source>
</evidence>
<dbReference type="Pfam" id="PF14273">
    <property type="entry name" value="DUF4360"/>
    <property type="match status" value="1"/>
</dbReference>
<accession>Q2GQB1</accession>
<dbReference type="RefSeq" id="XP_001227770.1">
    <property type="nucleotide sequence ID" value="XM_001227769.1"/>
</dbReference>
<organism evidence="1 2">
    <name type="scientific">Chaetomium globosum (strain ATCC 6205 / CBS 148.51 / DSM 1962 / NBRC 6347 / NRRL 1970)</name>
    <name type="common">Soil fungus</name>
    <dbReference type="NCBI Taxonomy" id="306901"/>
    <lineage>
        <taxon>Eukaryota</taxon>
        <taxon>Fungi</taxon>
        <taxon>Dikarya</taxon>
        <taxon>Ascomycota</taxon>
        <taxon>Pezizomycotina</taxon>
        <taxon>Sordariomycetes</taxon>
        <taxon>Sordariomycetidae</taxon>
        <taxon>Sordariales</taxon>
        <taxon>Chaetomiaceae</taxon>
        <taxon>Chaetomium</taxon>
    </lineage>
</organism>
<evidence type="ECO:0000313" key="1">
    <source>
        <dbReference type="EMBL" id="EAQ83439.1"/>
    </source>
</evidence>